<proteinExistence type="predicted"/>
<name>A9UL20_9REOV</name>
<keyword evidence="1" id="KW-0812">Transmembrane</keyword>
<keyword evidence="1" id="KW-0472">Membrane</keyword>
<sequence length="240" mass="28326">MGSGPSNFVNKVDGASAPIKEHAIPSLTSDLKDYLYTIVTAVILLVILWFLYRYYKDKKARKKKEDILLRLYGRGLNLSRLDPSVICSLGGSAPNLQHRGLERTEDKLVNPFIYDSMEFPSFEWLSFNELKKITVGEVAPFLCDHECKAWMPFWIIMRQESHFEGMSTLRMVHLFHEWVWMCLHENECLRNRYTLWFVECLQTRFGDLNNADYWIGRRFAKFVYDRCLLLQDDEMMEIDV</sequence>
<feature type="transmembrane region" description="Helical" evidence="1">
    <location>
        <begin position="34"/>
        <end position="55"/>
    </location>
</feature>
<reference evidence="2" key="1">
    <citation type="submission" date="2005-03" db="EMBL/GenBank/DDBJ databases">
        <title>Sequence divergence of the S2, S3 and S4 genome segments of a novel fusogenic bat reovirus predicts a distinct subgroup in the genus Orthoreovirus.</title>
        <authorList>
            <person name="Cummins D."/>
            <person name="Pritchard L.I."/>
            <person name="Lunt R."/>
            <person name="Hansson E."/>
            <person name="Wang L."/>
        </authorList>
    </citation>
    <scope>NUCLEOTIDE SEQUENCE</scope>
</reference>
<dbReference type="EMBL" id="AY993989">
    <property type="protein sequence ID" value="AAY54283.1"/>
    <property type="molecule type" value="Genomic_RNA"/>
</dbReference>
<organism evidence="2">
    <name type="scientific">Broome reovirus</name>
    <dbReference type="NCBI Taxonomy" id="667093"/>
    <lineage>
        <taxon>Viruses</taxon>
        <taxon>Riboviria</taxon>
        <taxon>Orthornavirae</taxon>
        <taxon>Duplornaviricota</taxon>
        <taxon>Resentoviricetes</taxon>
        <taxon>Reovirales</taxon>
        <taxon>Spinareoviridae</taxon>
        <taxon>Orthoreovirus</taxon>
        <taxon>Orthoreovirus broomense</taxon>
        <taxon>Broome orthoreovirus</taxon>
    </lineage>
</organism>
<accession>A9UL20</accession>
<protein>
    <submittedName>
        <fullName evidence="2">Nonstructural protein sigma NS</fullName>
    </submittedName>
</protein>
<evidence type="ECO:0000313" key="2">
    <source>
        <dbReference type="EMBL" id="AAY54283.1"/>
    </source>
</evidence>
<evidence type="ECO:0000256" key="1">
    <source>
        <dbReference type="SAM" id="Phobius"/>
    </source>
</evidence>
<keyword evidence="1" id="KW-1133">Transmembrane helix</keyword>